<dbReference type="OrthoDB" id="106493at2"/>
<evidence type="ECO:0000313" key="3">
    <source>
        <dbReference type="Proteomes" id="UP000182427"/>
    </source>
</evidence>
<evidence type="ECO:0000313" key="2">
    <source>
        <dbReference type="EMBL" id="SDE84912.1"/>
    </source>
</evidence>
<keyword evidence="1" id="KW-0732">Signal</keyword>
<reference evidence="2 3" key="1">
    <citation type="submission" date="2016-10" db="EMBL/GenBank/DDBJ databases">
        <authorList>
            <person name="de Groot N.N."/>
        </authorList>
    </citation>
    <scope>NUCLEOTIDE SEQUENCE [LARGE SCALE GENOMIC DNA]</scope>
    <source>
        <strain evidence="2 3">GAS232</strain>
    </source>
</reference>
<gene>
    <name evidence="2" type="ORF">SAMN05444167_0622</name>
</gene>
<keyword evidence="3" id="KW-1185">Reference proteome</keyword>
<dbReference type="RefSeq" id="WP_083343861.1">
    <property type="nucleotide sequence ID" value="NZ_LT629690.1"/>
</dbReference>
<dbReference type="EMBL" id="LT629690">
    <property type="protein sequence ID" value="SDE84912.1"/>
    <property type="molecule type" value="Genomic_DNA"/>
</dbReference>
<accession>A0A1G7G9W0</accession>
<dbReference type="InterPro" id="IPR011990">
    <property type="entry name" value="TPR-like_helical_dom_sf"/>
</dbReference>
<dbReference type="Proteomes" id="UP000182427">
    <property type="component" value="Chromosome I"/>
</dbReference>
<feature type="chain" id="PRO_5009241105" evidence="1">
    <location>
        <begin position="23"/>
        <end position="288"/>
    </location>
</feature>
<evidence type="ECO:0000256" key="1">
    <source>
        <dbReference type="SAM" id="SignalP"/>
    </source>
</evidence>
<dbReference type="Gene3D" id="1.25.40.10">
    <property type="entry name" value="Tetratricopeptide repeat domain"/>
    <property type="match status" value="1"/>
</dbReference>
<name>A0A1G7G9W0_9BACT</name>
<proteinExistence type="predicted"/>
<dbReference type="AlphaFoldDB" id="A0A1G7G9W0"/>
<sequence>MKLNLRTTCLLIACCTTPLMHAATAEPSATVSAEDDYTRGTQALDQQRWQDAITSFDRVVEAKGKKADAALYWKAYALNKLGRDELVSSTCSQLQTSFASSSWNKDCAALTVAHGASTAEARADRDSRRSTVGSDADLKALALNSLLNRDPAQALPLVRNILTGNNSPELKQRALTMLAQNASPDAQALVRDVATGKVAPEEQKQAIRMMGVFQGKRANDTLAEIYHSSNDRSIKRTVISSLFISGDAPRMVELARNEKDLSLKHDIVSQLALMKDKAATDYMMELLK</sequence>
<organism evidence="2 3">
    <name type="scientific">Terriglobus roseus</name>
    <dbReference type="NCBI Taxonomy" id="392734"/>
    <lineage>
        <taxon>Bacteria</taxon>
        <taxon>Pseudomonadati</taxon>
        <taxon>Acidobacteriota</taxon>
        <taxon>Terriglobia</taxon>
        <taxon>Terriglobales</taxon>
        <taxon>Acidobacteriaceae</taxon>
        <taxon>Terriglobus</taxon>
    </lineage>
</organism>
<feature type="signal peptide" evidence="1">
    <location>
        <begin position="1"/>
        <end position="22"/>
    </location>
</feature>
<protein>
    <submittedName>
        <fullName evidence="2">HEAT repeat-containing protein</fullName>
    </submittedName>
</protein>